<dbReference type="EMBL" id="FLUQ01000001">
    <property type="protein sequence ID" value="SBV98056.1"/>
    <property type="molecule type" value="Genomic_DNA"/>
</dbReference>
<gene>
    <name evidence="3" type="ORF">KL86DPRO_11323</name>
</gene>
<dbReference type="SUPFAM" id="SSF89733">
    <property type="entry name" value="L-sulfolactate dehydrogenase-like"/>
    <property type="match status" value="1"/>
</dbReference>
<dbReference type="PANTHER" id="PTHR11091">
    <property type="entry name" value="OXIDOREDUCTASE-RELATED"/>
    <property type="match status" value="1"/>
</dbReference>
<comment type="similarity">
    <text evidence="1">Belongs to the LDH2/MDH2 oxidoreductase family.</text>
</comment>
<dbReference type="InterPro" id="IPR003767">
    <property type="entry name" value="Malate/L-lactate_DH-like"/>
</dbReference>
<name>A0A212JF52_9DELT</name>
<dbReference type="InterPro" id="IPR036111">
    <property type="entry name" value="Mal/L-sulfo/L-lacto_DH-like_sf"/>
</dbReference>
<dbReference type="GO" id="GO:0016491">
    <property type="term" value="F:oxidoreductase activity"/>
    <property type="evidence" value="ECO:0007669"/>
    <property type="project" value="UniProtKB-KW"/>
</dbReference>
<protein>
    <recommendedName>
        <fullName evidence="4">Malate dehydrogenase</fullName>
    </recommendedName>
</protein>
<dbReference type="InterPro" id="IPR043144">
    <property type="entry name" value="Mal/L-sulf/L-lact_DH-like_ah"/>
</dbReference>
<dbReference type="InterPro" id="IPR043143">
    <property type="entry name" value="Mal/L-sulf/L-lact_DH-like_NADP"/>
</dbReference>
<keyword evidence="2" id="KW-0560">Oxidoreductase</keyword>
<reference evidence="3" key="1">
    <citation type="submission" date="2016-04" db="EMBL/GenBank/DDBJ databases">
        <authorList>
            <person name="Evans L.H."/>
            <person name="Alamgir A."/>
            <person name="Owens N."/>
            <person name="Weber N.D."/>
            <person name="Virtaneva K."/>
            <person name="Barbian K."/>
            <person name="Babar A."/>
            <person name="Rosenke K."/>
        </authorList>
    </citation>
    <scope>NUCLEOTIDE SEQUENCE</scope>
    <source>
        <strain evidence="3">86</strain>
    </source>
</reference>
<evidence type="ECO:0008006" key="4">
    <source>
        <dbReference type="Google" id="ProtNLM"/>
    </source>
</evidence>
<dbReference type="PANTHER" id="PTHR11091:SF0">
    <property type="entry name" value="MALATE DEHYDROGENASE"/>
    <property type="match status" value="1"/>
</dbReference>
<dbReference type="Gene3D" id="3.30.1370.60">
    <property type="entry name" value="Hypothetical oxidoreductase yiak, domain 2"/>
    <property type="match status" value="1"/>
</dbReference>
<evidence type="ECO:0000313" key="3">
    <source>
        <dbReference type="EMBL" id="SBV98056.1"/>
    </source>
</evidence>
<sequence length="353" mass="38035">MSTATVLVPHEMLTRYTRDVLAKLGMPETDAAYAADCLVQTTLWGIDSHGIIRLLIYSERLGNGALKISPAIRTIKEFGATALMDGDACLGYIGAREAMKKAISLAKQHGIGSVLMRNSNHFGAAGIYAREAAKEGMIALVMSNTPVNMAAPGSKGPVLGNHPIAFAAPLFDDHPMVFDTCMSEVAGGKLLVAKEKGEKIPFGWAVDKDGNPTDDPAAGLAGAFLPLAGHKGYCFALMEEVLTGLLSHGVFLGDIGHLFKQPKETCHISHHMLVMNPLALMEEKEWTASMREMRNRIKETPMRDAGAKLIFPGEIEEMCEAKRKKEGIPMTATLFESLNKVGEPFGLAMKLNG</sequence>
<organism evidence="3">
    <name type="scientific">uncultured delta proteobacterium</name>
    <dbReference type="NCBI Taxonomy" id="34034"/>
    <lineage>
        <taxon>Bacteria</taxon>
        <taxon>Deltaproteobacteria</taxon>
        <taxon>environmental samples</taxon>
    </lineage>
</organism>
<dbReference type="Gene3D" id="1.10.1530.10">
    <property type="match status" value="1"/>
</dbReference>
<evidence type="ECO:0000256" key="2">
    <source>
        <dbReference type="ARBA" id="ARBA00023002"/>
    </source>
</evidence>
<accession>A0A212JF52</accession>
<proteinExistence type="inferred from homology"/>
<evidence type="ECO:0000256" key="1">
    <source>
        <dbReference type="ARBA" id="ARBA00006056"/>
    </source>
</evidence>
<dbReference type="Pfam" id="PF02615">
    <property type="entry name" value="Ldh_2"/>
    <property type="match status" value="1"/>
</dbReference>
<dbReference type="AlphaFoldDB" id="A0A212JF52"/>